<reference evidence="2" key="2">
    <citation type="submission" date="2021-12" db="EMBL/GenBank/DDBJ databases">
        <title>Resequencing data analysis of finger millet.</title>
        <authorList>
            <person name="Hatakeyama M."/>
            <person name="Aluri S."/>
            <person name="Balachadran M.T."/>
            <person name="Sivarajan S.R."/>
            <person name="Poveda L."/>
            <person name="Shimizu-Inatsugi R."/>
            <person name="Schlapbach R."/>
            <person name="Sreeman S.M."/>
            <person name="Shimizu K.K."/>
        </authorList>
    </citation>
    <scope>NUCLEOTIDE SEQUENCE</scope>
</reference>
<comment type="caution">
    <text evidence="2">The sequence shown here is derived from an EMBL/GenBank/DDBJ whole genome shotgun (WGS) entry which is preliminary data.</text>
</comment>
<evidence type="ECO:0000313" key="2">
    <source>
        <dbReference type="EMBL" id="GJN21884.1"/>
    </source>
</evidence>
<proteinExistence type="predicted"/>
<evidence type="ECO:0000256" key="1">
    <source>
        <dbReference type="SAM" id="MobiDB-lite"/>
    </source>
</evidence>
<name>A0AAV5EES7_ELECO</name>
<feature type="compositionally biased region" description="Low complexity" evidence="1">
    <location>
        <begin position="171"/>
        <end position="180"/>
    </location>
</feature>
<dbReference type="EMBL" id="BQKI01000075">
    <property type="protein sequence ID" value="GJN21884.1"/>
    <property type="molecule type" value="Genomic_DNA"/>
</dbReference>
<evidence type="ECO:0000313" key="3">
    <source>
        <dbReference type="Proteomes" id="UP001054889"/>
    </source>
</evidence>
<sequence length="187" mass="20089">MASHLRARGSSSQSLLIRQPGVLGLAFPWPALNVCVCVGVGDGRELRVIVSMRTLCLASGAPAPFPVRGEPERTEMDMSRPPQLAGVSPAAVYFSNAGVSGGNRRKRVRRDAMAPPTAAAAKEEYVNLFTLQSRRSSTSTTWRTGSPRPRPPPPTGARVHRTPPRIRRAASNTNYNSSSSIRTAASR</sequence>
<dbReference type="Proteomes" id="UP001054889">
    <property type="component" value="Unassembled WGS sequence"/>
</dbReference>
<keyword evidence="3" id="KW-1185">Reference proteome</keyword>
<gene>
    <name evidence="2" type="primary">gb09406</name>
    <name evidence="2" type="ORF">PR202_gb09406</name>
</gene>
<organism evidence="2 3">
    <name type="scientific">Eleusine coracana subsp. coracana</name>
    <dbReference type="NCBI Taxonomy" id="191504"/>
    <lineage>
        <taxon>Eukaryota</taxon>
        <taxon>Viridiplantae</taxon>
        <taxon>Streptophyta</taxon>
        <taxon>Embryophyta</taxon>
        <taxon>Tracheophyta</taxon>
        <taxon>Spermatophyta</taxon>
        <taxon>Magnoliopsida</taxon>
        <taxon>Liliopsida</taxon>
        <taxon>Poales</taxon>
        <taxon>Poaceae</taxon>
        <taxon>PACMAD clade</taxon>
        <taxon>Chloridoideae</taxon>
        <taxon>Cynodonteae</taxon>
        <taxon>Eleusininae</taxon>
        <taxon>Eleusine</taxon>
    </lineage>
</organism>
<protein>
    <submittedName>
        <fullName evidence="2">Uncharacterized protein</fullName>
    </submittedName>
</protein>
<feature type="compositionally biased region" description="Low complexity" evidence="1">
    <location>
        <begin position="133"/>
        <end position="147"/>
    </location>
</feature>
<dbReference type="AlphaFoldDB" id="A0AAV5EES7"/>
<reference evidence="2" key="1">
    <citation type="journal article" date="2018" name="DNA Res.">
        <title>Multiple hybrid de novo genome assembly of finger millet, an orphan allotetraploid crop.</title>
        <authorList>
            <person name="Hatakeyama M."/>
            <person name="Aluri S."/>
            <person name="Balachadran M.T."/>
            <person name="Sivarajan S.R."/>
            <person name="Patrignani A."/>
            <person name="Gruter S."/>
            <person name="Poveda L."/>
            <person name="Shimizu-Inatsugi R."/>
            <person name="Baeten J."/>
            <person name="Francoijs K.J."/>
            <person name="Nataraja K.N."/>
            <person name="Reddy Y.A.N."/>
            <person name="Phadnis S."/>
            <person name="Ravikumar R.L."/>
            <person name="Schlapbach R."/>
            <person name="Sreeman S.M."/>
            <person name="Shimizu K.K."/>
        </authorList>
    </citation>
    <scope>NUCLEOTIDE SEQUENCE</scope>
</reference>
<feature type="compositionally biased region" description="Basic residues" evidence="1">
    <location>
        <begin position="158"/>
        <end position="168"/>
    </location>
</feature>
<accession>A0AAV5EES7</accession>
<feature type="region of interest" description="Disordered" evidence="1">
    <location>
        <begin position="132"/>
        <end position="187"/>
    </location>
</feature>